<dbReference type="EMBL" id="FOUR01000002">
    <property type="protein sequence ID" value="SFM72185.1"/>
    <property type="molecule type" value="Genomic_DNA"/>
</dbReference>
<dbReference type="Proteomes" id="UP000199339">
    <property type="component" value="Unassembled WGS sequence"/>
</dbReference>
<proteinExistence type="predicted"/>
<organism evidence="2 3">
    <name type="scientific">Marinobacter pelagius</name>
    <dbReference type="NCBI Taxonomy" id="379482"/>
    <lineage>
        <taxon>Bacteria</taxon>
        <taxon>Pseudomonadati</taxon>
        <taxon>Pseudomonadota</taxon>
        <taxon>Gammaproteobacteria</taxon>
        <taxon>Pseudomonadales</taxon>
        <taxon>Marinobacteraceae</taxon>
        <taxon>Marinobacter</taxon>
    </lineage>
</organism>
<feature type="region of interest" description="Disordered" evidence="1">
    <location>
        <begin position="91"/>
        <end position="121"/>
    </location>
</feature>
<keyword evidence="3" id="KW-1185">Reference proteome</keyword>
<evidence type="ECO:0000256" key="1">
    <source>
        <dbReference type="SAM" id="MobiDB-lite"/>
    </source>
</evidence>
<name>A0A1I4T6B1_9GAMM</name>
<sequence>MSTSNRGTDLPQFINDLDGGVFAEKVSRALSDVAAGVIDFDDKGELTIKLKFARIGNSYRVGIKHALTYKVPEANGSYSQENTTESVMHVNSGGRMSMFPENQNQLFTRTGDPQTHPEDRE</sequence>
<evidence type="ECO:0000313" key="3">
    <source>
        <dbReference type="Proteomes" id="UP000199339"/>
    </source>
</evidence>
<protein>
    <submittedName>
        <fullName evidence="2">Uncharacterized protein</fullName>
    </submittedName>
</protein>
<accession>A0A1I4T6B1</accession>
<dbReference type="RefSeq" id="WP_091999703.1">
    <property type="nucleotide sequence ID" value="NZ_FOUR01000002.1"/>
</dbReference>
<gene>
    <name evidence="2" type="ORF">SAMN04487961_1018</name>
</gene>
<reference evidence="3" key="1">
    <citation type="submission" date="2016-10" db="EMBL/GenBank/DDBJ databases">
        <authorList>
            <person name="Varghese N."/>
            <person name="Submissions S."/>
        </authorList>
    </citation>
    <scope>NUCLEOTIDE SEQUENCE [LARGE SCALE GENOMIC DNA]</scope>
    <source>
        <strain evidence="3">CGMCC 1.6775</strain>
    </source>
</reference>
<dbReference type="OrthoDB" id="9156612at2"/>
<feature type="compositionally biased region" description="Polar residues" evidence="1">
    <location>
        <begin position="100"/>
        <end position="113"/>
    </location>
</feature>
<evidence type="ECO:0000313" key="2">
    <source>
        <dbReference type="EMBL" id="SFM72185.1"/>
    </source>
</evidence>
<dbReference type="AlphaFoldDB" id="A0A1I4T6B1"/>